<dbReference type="Proteomes" id="UP000887159">
    <property type="component" value="Unassembled WGS sequence"/>
</dbReference>
<reference evidence="2" key="1">
    <citation type="submission" date="2020-08" db="EMBL/GenBank/DDBJ databases">
        <title>Multicomponent nature underlies the extraordinary mechanical properties of spider dragline silk.</title>
        <authorList>
            <person name="Kono N."/>
            <person name="Nakamura H."/>
            <person name="Mori M."/>
            <person name="Yoshida Y."/>
            <person name="Ohtoshi R."/>
            <person name="Malay A.D."/>
            <person name="Moran D.A.P."/>
            <person name="Tomita M."/>
            <person name="Numata K."/>
            <person name="Arakawa K."/>
        </authorList>
    </citation>
    <scope>NUCLEOTIDE SEQUENCE</scope>
</reference>
<evidence type="ECO:0000313" key="2">
    <source>
        <dbReference type="EMBL" id="GFY23371.1"/>
    </source>
</evidence>
<proteinExistence type="predicted"/>
<feature type="compositionally biased region" description="Basic and acidic residues" evidence="1">
    <location>
        <begin position="221"/>
        <end position="234"/>
    </location>
</feature>
<comment type="caution">
    <text evidence="2">The sequence shown here is derived from an EMBL/GenBank/DDBJ whole genome shotgun (WGS) entry which is preliminary data.</text>
</comment>
<evidence type="ECO:0000256" key="1">
    <source>
        <dbReference type="SAM" id="MobiDB-lite"/>
    </source>
</evidence>
<accession>A0A8X7B8I3</accession>
<name>A0A8X7B8I3_TRICX</name>
<feature type="region of interest" description="Disordered" evidence="1">
    <location>
        <begin position="215"/>
        <end position="240"/>
    </location>
</feature>
<feature type="compositionally biased region" description="Basic and acidic residues" evidence="1">
    <location>
        <begin position="132"/>
        <end position="141"/>
    </location>
</feature>
<evidence type="ECO:0000313" key="3">
    <source>
        <dbReference type="Proteomes" id="UP000887159"/>
    </source>
</evidence>
<organism evidence="2 3">
    <name type="scientific">Trichonephila clavipes</name>
    <name type="common">Golden silk orbweaver</name>
    <name type="synonym">Nephila clavipes</name>
    <dbReference type="NCBI Taxonomy" id="2585209"/>
    <lineage>
        <taxon>Eukaryota</taxon>
        <taxon>Metazoa</taxon>
        <taxon>Ecdysozoa</taxon>
        <taxon>Arthropoda</taxon>
        <taxon>Chelicerata</taxon>
        <taxon>Arachnida</taxon>
        <taxon>Araneae</taxon>
        <taxon>Araneomorphae</taxon>
        <taxon>Entelegynae</taxon>
        <taxon>Araneoidea</taxon>
        <taxon>Nephilidae</taxon>
        <taxon>Trichonephila</taxon>
    </lineage>
</organism>
<feature type="region of interest" description="Disordered" evidence="1">
    <location>
        <begin position="113"/>
        <end position="143"/>
    </location>
</feature>
<dbReference type="EMBL" id="BMAU01021363">
    <property type="protein sequence ID" value="GFY23371.1"/>
    <property type="molecule type" value="Genomic_DNA"/>
</dbReference>
<keyword evidence="3" id="KW-1185">Reference proteome</keyword>
<gene>
    <name evidence="2" type="primary">NCL1_50461</name>
    <name evidence="2" type="ORF">TNCV_3940671</name>
</gene>
<protein>
    <submittedName>
        <fullName evidence="2">Uncharacterized protein</fullName>
    </submittedName>
</protein>
<sequence>MLELPREYKKFDLSYLHNVVVFSEGWDFPIDHMDAILERNMRLAVRPAEFELAQDGVEYCGYVVGLGKQSPAQLKVRAIIDFSISRGPSKNRTFPSSEKVLSRGRRSCGECSGEVGEKGFPESGSPTFRIDSSGKDKRRTGFEGPKWRRRHKRALYICPHIHNNSRRELLYCSRAISRICGDRFPKERIEIEEFREQLFISNPFNSIRDGAGAKGLRGNFQRKDKKENNKDRISCRQMLS</sequence>
<dbReference type="AlphaFoldDB" id="A0A8X7B8I3"/>